<keyword evidence="2" id="KW-1185">Reference proteome</keyword>
<evidence type="ECO:0000313" key="2">
    <source>
        <dbReference type="Proteomes" id="UP001307889"/>
    </source>
</evidence>
<sequence length="124" mass="14370">MAEEKKNGKNVGFGHSTRRWLESTHVGTRLGEWSTFRVNAHSGENARTQKARIKLFYWPAPTVAYSLYSIHLSMADCFLLRASDPGRTIFVLLRKNIRLEYNARLFGIENEGLDVDHEVMRRLF</sequence>
<organism evidence="1 2">
    <name type="scientific">Nesidiocoris tenuis</name>
    <dbReference type="NCBI Taxonomy" id="355587"/>
    <lineage>
        <taxon>Eukaryota</taxon>
        <taxon>Metazoa</taxon>
        <taxon>Ecdysozoa</taxon>
        <taxon>Arthropoda</taxon>
        <taxon>Hexapoda</taxon>
        <taxon>Insecta</taxon>
        <taxon>Pterygota</taxon>
        <taxon>Neoptera</taxon>
        <taxon>Paraneoptera</taxon>
        <taxon>Hemiptera</taxon>
        <taxon>Heteroptera</taxon>
        <taxon>Panheteroptera</taxon>
        <taxon>Cimicomorpha</taxon>
        <taxon>Miridae</taxon>
        <taxon>Dicyphina</taxon>
        <taxon>Nesidiocoris</taxon>
    </lineage>
</organism>
<reference evidence="1 2" key="1">
    <citation type="submission" date="2023-09" db="EMBL/GenBank/DDBJ databases">
        <title>Nesidiocoris tenuis whole genome shotgun sequence.</title>
        <authorList>
            <person name="Shibata T."/>
            <person name="Shimoda M."/>
            <person name="Kobayashi T."/>
            <person name="Uehara T."/>
        </authorList>
    </citation>
    <scope>NUCLEOTIDE SEQUENCE [LARGE SCALE GENOMIC DNA]</scope>
    <source>
        <strain evidence="1 2">Japan</strain>
    </source>
</reference>
<evidence type="ECO:0000313" key="1">
    <source>
        <dbReference type="EMBL" id="BES91796.1"/>
    </source>
</evidence>
<gene>
    <name evidence="1" type="ORF">NTJ_04604</name>
</gene>
<dbReference type="Proteomes" id="UP001307889">
    <property type="component" value="Chromosome 3"/>
</dbReference>
<name>A0ABN7AHQ6_9HEMI</name>
<protein>
    <submittedName>
        <fullName evidence="1">Uncharacterized protein</fullName>
    </submittedName>
</protein>
<proteinExistence type="predicted"/>
<accession>A0ABN7AHQ6</accession>
<dbReference type="EMBL" id="AP028911">
    <property type="protein sequence ID" value="BES91796.1"/>
    <property type="molecule type" value="Genomic_DNA"/>
</dbReference>